<keyword evidence="2" id="KW-1185">Reference proteome</keyword>
<dbReference type="InterPro" id="IPR004875">
    <property type="entry name" value="DDE_SF_endonuclease_dom"/>
</dbReference>
<proteinExistence type="predicted"/>
<feature type="domain" description="DDE-1" evidence="1">
    <location>
        <begin position="152"/>
        <end position="244"/>
    </location>
</feature>
<evidence type="ECO:0000313" key="2">
    <source>
        <dbReference type="Proteomes" id="UP000887563"/>
    </source>
</evidence>
<evidence type="ECO:0000259" key="1">
    <source>
        <dbReference type="Pfam" id="PF03184"/>
    </source>
</evidence>
<dbReference type="Proteomes" id="UP000887563">
    <property type="component" value="Unplaced"/>
</dbReference>
<reference evidence="3" key="1">
    <citation type="submission" date="2022-11" db="UniProtKB">
        <authorList>
            <consortium name="WormBaseParasite"/>
        </authorList>
    </citation>
    <scope>IDENTIFICATION</scope>
</reference>
<dbReference type="AlphaFoldDB" id="A0A914NEP1"/>
<evidence type="ECO:0000313" key="3">
    <source>
        <dbReference type="WBParaSite" id="Minc3s05807g38861"/>
    </source>
</evidence>
<sequence>MTYFTSRTCTNVDLVGRNCISEKGAKDVTVKNLGYGKLRVTVMLTVRNDGYKCAPYVLLPRKRADSSLVEKYKGKLILSWCGKIWMDDALTIDYLRKVIGQSLFSPRLLVWDSFRCHLSDSTKKELKQLNVHTALILGGTTKWFQGKLILSWCGKIWMDDALTIDYLRKVIGQSLFSPRLLVWDSFRCHLSDSTKKELKQLNVHTALILGGTTKWFQPGDVCLNGPFKQHIQRLYDDWLMHGQKEFTFGGNPRPPPMRV</sequence>
<organism evidence="2 3">
    <name type="scientific">Meloidogyne incognita</name>
    <name type="common">Southern root-knot nematode worm</name>
    <name type="synonym">Oxyuris incognita</name>
    <dbReference type="NCBI Taxonomy" id="6306"/>
    <lineage>
        <taxon>Eukaryota</taxon>
        <taxon>Metazoa</taxon>
        <taxon>Ecdysozoa</taxon>
        <taxon>Nematoda</taxon>
        <taxon>Chromadorea</taxon>
        <taxon>Rhabditida</taxon>
        <taxon>Tylenchina</taxon>
        <taxon>Tylenchomorpha</taxon>
        <taxon>Tylenchoidea</taxon>
        <taxon>Meloidogynidae</taxon>
        <taxon>Meloidogyninae</taxon>
        <taxon>Meloidogyne</taxon>
        <taxon>Meloidogyne incognita group</taxon>
    </lineage>
</organism>
<name>A0A914NEP1_MELIC</name>
<dbReference type="Pfam" id="PF03184">
    <property type="entry name" value="DDE_1"/>
    <property type="match status" value="1"/>
</dbReference>
<dbReference type="WBParaSite" id="Minc3s05807g38861">
    <property type="protein sequence ID" value="Minc3s05807g38861"/>
    <property type="gene ID" value="Minc3s05807g38861"/>
</dbReference>
<dbReference type="GO" id="GO:0003676">
    <property type="term" value="F:nucleic acid binding"/>
    <property type="evidence" value="ECO:0007669"/>
    <property type="project" value="InterPro"/>
</dbReference>
<accession>A0A914NEP1</accession>
<protein>
    <submittedName>
        <fullName evidence="3">DDE-1 domain-containing protein</fullName>
    </submittedName>
</protein>